<keyword evidence="2" id="KW-1185">Reference proteome</keyword>
<gene>
    <name evidence="1" type="ORF">Pmani_024693</name>
</gene>
<protein>
    <submittedName>
        <fullName evidence="1">Uncharacterized protein</fullName>
    </submittedName>
</protein>
<dbReference type="AlphaFoldDB" id="A0AAE1P739"/>
<dbReference type="EMBL" id="JAWZYT010002605">
    <property type="protein sequence ID" value="KAK4303279.1"/>
    <property type="molecule type" value="Genomic_DNA"/>
</dbReference>
<proteinExistence type="predicted"/>
<sequence>MLLTSETIETKPKFEASYKYTFQDSKMWKDEGSNVRAIGVRTGGEVRLTLHNDDDNEKCQPITFILGSKKQGKGIQAKCSVLYGKEVQNTRQCKSIDDIKSFHWYILE</sequence>
<comment type="caution">
    <text evidence="1">The sequence shown here is derived from an EMBL/GenBank/DDBJ whole genome shotgun (WGS) entry which is preliminary data.</text>
</comment>
<organism evidence="1 2">
    <name type="scientific">Petrolisthes manimaculis</name>
    <dbReference type="NCBI Taxonomy" id="1843537"/>
    <lineage>
        <taxon>Eukaryota</taxon>
        <taxon>Metazoa</taxon>
        <taxon>Ecdysozoa</taxon>
        <taxon>Arthropoda</taxon>
        <taxon>Crustacea</taxon>
        <taxon>Multicrustacea</taxon>
        <taxon>Malacostraca</taxon>
        <taxon>Eumalacostraca</taxon>
        <taxon>Eucarida</taxon>
        <taxon>Decapoda</taxon>
        <taxon>Pleocyemata</taxon>
        <taxon>Anomura</taxon>
        <taxon>Galatheoidea</taxon>
        <taxon>Porcellanidae</taxon>
        <taxon>Petrolisthes</taxon>
    </lineage>
</organism>
<evidence type="ECO:0000313" key="1">
    <source>
        <dbReference type="EMBL" id="KAK4303279.1"/>
    </source>
</evidence>
<evidence type="ECO:0000313" key="2">
    <source>
        <dbReference type="Proteomes" id="UP001292094"/>
    </source>
</evidence>
<dbReference type="Proteomes" id="UP001292094">
    <property type="component" value="Unassembled WGS sequence"/>
</dbReference>
<accession>A0AAE1P739</accession>
<reference evidence="1" key="1">
    <citation type="submission" date="2023-11" db="EMBL/GenBank/DDBJ databases">
        <title>Genome assemblies of two species of porcelain crab, Petrolisthes cinctipes and Petrolisthes manimaculis (Anomura: Porcellanidae).</title>
        <authorList>
            <person name="Angst P."/>
        </authorList>
    </citation>
    <scope>NUCLEOTIDE SEQUENCE</scope>
    <source>
        <strain evidence="1">PB745_02</strain>
        <tissue evidence="1">Gill</tissue>
    </source>
</reference>
<name>A0AAE1P739_9EUCA</name>